<comment type="caution">
    <text evidence="4">The sequence shown here is derived from an EMBL/GenBank/DDBJ whole genome shotgun (WGS) entry which is preliminary data.</text>
</comment>
<keyword evidence="2" id="KW-0732">Signal</keyword>
<dbReference type="SUPFAM" id="SSF53850">
    <property type="entry name" value="Periplasmic binding protein-like II"/>
    <property type="match status" value="1"/>
</dbReference>
<organism evidence="4 5">
    <name type="scientific">Vibrio neptunius</name>
    <dbReference type="NCBI Taxonomy" id="170651"/>
    <lineage>
        <taxon>Bacteria</taxon>
        <taxon>Pseudomonadati</taxon>
        <taxon>Pseudomonadota</taxon>
        <taxon>Gammaproteobacteria</taxon>
        <taxon>Vibrionales</taxon>
        <taxon>Vibrionaceae</taxon>
        <taxon>Vibrio</taxon>
    </lineage>
</organism>
<reference evidence="4 5" key="1">
    <citation type="submission" date="2021-02" db="EMBL/GenBank/DDBJ databases">
        <title>Draft Genome Sequences of 5 Vibrio neptunius Strains Isolated From of Bivalve Hatcheries.</title>
        <authorList>
            <person name="Galvis F."/>
            <person name="Barja J.L."/>
            <person name="Lemos M.L."/>
            <person name="Balado M."/>
        </authorList>
    </citation>
    <scope>NUCLEOTIDE SEQUENCE [LARGE SCALE GENOMIC DNA]</scope>
    <source>
        <strain evidence="4 5">PP-145.98</strain>
    </source>
</reference>
<keyword evidence="5" id="KW-1185">Reference proteome</keyword>
<dbReference type="Pfam" id="PF00497">
    <property type="entry name" value="SBP_bac_3"/>
    <property type="match status" value="1"/>
</dbReference>
<dbReference type="EMBL" id="JAFHLB010000004">
    <property type="protein sequence ID" value="MBN3577057.1"/>
    <property type="molecule type" value="Genomic_DNA"/>
</dbReference>
<evidence type="ECO:0000259" key="3">
    <source>
        <dbReference type="SMART" id="SM00062"/>
    </source>
</evidence>
<dbReference type="Proteomes" id="UP000779070">
    <property type="component" value="Unassembled WGS sequence"/>
</dbReference>
<gene>
    <name evidence="4" type="ORF">JYA62_05165</name>
</gene>
<dbReference type="Gene3D" id="3.40.190.10">
    <property type="entry name" value="Periplasmic binding protein-like II"/>
    <property type="match status" value="2"/>
</dbReference>
<dbReference type="PANTHER" id="PTHR35936:SF25">
    <property type="entry name" value="ABC TRANSPORTER SUBSTRATE-BINDING PROTEIN"/>
    <property type="match status" value="1"/>
</dbReference>
<sequence>MRLFILACVPFLAQGSLITIKGTQDVWPPYFQEAPDTGKAQLILIDIFEQSDLLLDIKLQPWNRALKSVRTMEKDVILGAWKTGERERFLYFSQPYYWNEIVVLSRHKSPLQYSGRESLTGFTIGVQRGYRYSDDFEQLTNFKKYEISSAEEGIEKLIKQRVDAILIDKNVLTYTLEKAQLNRDLFHISTIHFSCIPLHLATSKENSAAKKHIDKINTTLSERQVTSPCIKVNR</sequence>
<dbReference type="PANTHER" id="PTHR35936">
    <property type="entry name" value="MEMBRANE-BOUND LYTIC MUREIN TRANSGLYCOSYLASE F"/>
    <property type="match status" value="1"/>
</dbReference>
<feature type="domain" description="Solute-binding protein family 3/N-terminal" evidence="3">
    <location>
        <begin position="19"/>
        <end position="233"/>
    </location>
</feature>
<dbReference type="InterPro" id="IPR001638">
    <property type="entry name" value="Solute-binding_3/MltF_N"/>
</dbReference>
<proteinExistence type="inferred from homology"/>
<evidence type="ECO:0000313" key="5">
    <source>
        <dbReference type="Proteomes" id="UP000779070"/>
    </source>
</evidence>
<evidence type="ECO:0000256" key="2">
    <source>
        <dbReference type="ARBA" id="ARBA00022729"/>
    </source>
</evidence>
<dbReference type="RefSeq" id="WP_206369184.1">
    <property type="nucleotide sequence ID" value="NZ_CAWPTM010000099.1"/>
</dbReference>
<comment type="similarity">
    <text evidence="1">Belongs to the bacterial solute-binding protein 3 family.</text>
</comment>
<protein>
    <submittedName>
        <fullName evidence="4">Transporter substrate-binding domain-containing protein</fullName>
    </submittedName>
</protein>
<accession>A0ABS3A2C8</accession>
<evidence type="ECO:0000313" key="4">
    <source>
        <dbReference type="EMBL" id="MBN3577057.1"/>
    </source>
</evidence>
<evidence type="ECO:0000256" key="1">
    <source>
        <dbReference type="ARBA" id="ARBA00010333"/>
    </source>
</evidence>
<dbReference type="SMART" id="SM00062">
    <property type="entry name" value="PBPb"/>
    <property type="match status" value="1"/>
</dbReference>
<name>A0ABS3A2C8_9VIBR</name>